<keyword evidence="3" id="KW-1185">Reference proteome</keyword>
<evidence type="ECO:0000259" key="1">
    <source>
        <dbReference type="PROSITE" id="PS50943"/>
    </source>
</evidence>
<sequence>MIENKFNKGIPLRDVILLLMKEQRMSTAKLTQLIRPRIKSNLTMILSGKRSFTLDTLDAITEALGYRKGDLYYYYEPECYRNNKANSHSKDILLGKTQRFILECCKLGLFNLIENLLHQLIIKIGDDMEPLFEIANKLYESGKYHESLRFYSIVVQVKQSQSPHAEALAISFYRILMLSIEKAECNKSEIVEAAIQLSTHTKSLPITLYSHNALKIKAHAYFLLLSIFSLEGKWEKVKLLSEELYLISLENQNDTLQQCANLFKNYITNTVVIQYLSLQLILEILSPNEVEHRLLQYYEEINSIFHLIHSDTFESIAQSSQPLTIRKLILLLFITEYIYQHDTINVPNTYIEILETSLDEFCYKSLPKNPWLNRLLLRFCLRKTRRYYEKGKIHLANNCLRQIIDKTTIHSLHTDEIASMATIVIEFRDYLPEDLLKSILLLKL</sequence>
<dbReference type="InterPro" id="IPR001387">
    <property type="entry name" value="Cro/C1-type_HTH"/>
</dbReference>
<feature type="domain" description="HTH cro/C1-type" evidence="1">
    <location>
        <begin position="39"/>
        <end position="71"/>
    </location>
</feature>
<protein>
    <recommendedName>
        <fullName evidence="1">HTH cro/C1-type domain-containing protein</fullName>
    </recommendedName>
</protein>
<proteinExistence type="predicted"/>
<evidence type="ECO:0000313" key="3">
    <source>
        <dbReference type="Proteomes" id="UP001056500"/>
    </source>
</evidence>
<evidence type="ECO:0000313" key="2">
    <source>
        <dbReference type="EMBL" id="USG65113.1"/>
    </source>
</evidence>
<dbReference type="EMBL" id="CP098755">
    <property type="protein sequence ID" value="USG65113.1"/>
    <property type="molecule type" value="Genomic_DNA"/>
</dbReference>
<name>A0ABY4WD58_9BACL</name>
<accession>A0ABY4WD58</accession>
<dbReference type="PROSITE" id="PS50943">
    <property type="entry name" value="HTH_CROC1"/>
    <property type="match status" value="1"/>
</dbReference>
<organism evidence="2 3">
    <name type="scientific">Brevibacillus ruminantium</name>
    <dbReference type="NCBI Taxonomy" id="2950604"/>
    <lineage>
        <taxon>Bacteria</taxon>
        <taxon>Bacillati</taxon>
        <taxon>Bacillota</taxon>
        <taxon>Bacilli</taxon>
        <taxon>Bacillales</taxon>
        <taxon>Paenibacillaceae</taxon>
        <taxon>Brevibacillus</taxon>
    </lineage>
</organism>
<dbReference type="RefSeq" id="WP_251872219.1">
    <property type="nucleotide sequence ID" value="NZ_CP098755.1"/>
</dbReference>
<gene>
    <name evidence="2" type="ORF">NDK47_23815</name>
</gene>
<dbReference type="Proteomes" id="UP001056500">
    <property type="component" value="Chromosome"/>
</dbReference>
<reference evidence="2" key="1">
    <citation type="submission" date="2022-06" db="EMBL/GenBank/DDBJ databases">
        <title>Genome sequencing of Brevibacillus sp. BB3-R1.</title>
        <authorList>
            <person name="Heo J."/>
            <person name="Lee D."/>
            <person name="Won M."/>
            <person name="Han B.-H."/>
            <person name="Hong S.-B."/>
            <person name="Kwon S.-W."/>
        </authorList>
    </citation>
    <scope>NUCLEOTIDE SEQUENCE</scope>
    <source>
        <strain evidence="2">BB3-R1</strain>
    </source>
</reference>